<keyword evidence="4" id="KW-0676">Redox-active center</keyword>
<proteinExistence type="predicted"/>
<dbReference type="SUPFAM" id="SSF52833">
    <property type="entry name" value="Thioredoxin-like"/>
    <property type="match status" value="1"/>
</dbReference>
<dbReference type="InterPro" id="IPR036249">
    <property type="entry name" value="Thioredoxin-like_sf"/>
</dbReference>
<dbReference type="CDD" id="cd03023">
    <property type="entry name" value="DsbA_Com1_like"/>
    <property type="match status" value="1"/>
</dbReference>
<dbReference type="Proteomes" id="UP000434582">
    <property type="component" value="Unassembled WGS sequence"/>
</dbReference>
<keyword evidence="2" id="KW-0560">Oxidoreductase</keyword>
<dbReference type="OrthoDB" id="9780147at2"/>
<keyword evidence="3" id="KW-1015">Disulfide bond</keyword>
<keyword evidence="8" id="KW-1185">Reference proteome</keyword>
<dbReference type="GO" id="GO:0016491">
    <property type="term" value="F:oxidoreductase activity"/>
    <property type="evidence" value="ECO:0007669"/>
    <property type="project" value="UniProtKB-KW"/>
</dbReference>
<dbReference type="Pfam" id="PF18312">
    <property type="entry name" value="ScsC_N"/>
    <property type="match status" value="1"/>
</dbReference>
<dbReference type="EMBL" id="WIVE01000013">
    <property type="protein sequence ID" value="MQX36112.1"/>
    <property type="molecule type" value="Genomic_DNA"/>
</dbReference>
<dbReference type="InterPro" id="IPR041205">
    <property type="entry name" value="ScsC_N"/>
</dbReference>
<feature type="signal peptide" evidence="5">
    <location>
        <begin position="1"/>
        <end position="31"/>
    </location>
</feature>
<protein>
    <submittedName>
        <fullName evidence="7">Thioredoxin domain-containing protein</fullName>
    </submittedName>
</protein>
<evidence type="ECO:0000313" key="7">
    <source>
        <dbReference type="EMBL" id="MQX36112.1"/>
    </source>
</evidence>
<organism evidence="7 8">
    <name type="scientific">Roseospira navarrensis</name>
    <dbReference type="NCBI Taxonomy" id="140058"/>
    <lineage>
        <taxon>Bacteria</taxon>
        <taxon>Pseudomonadati</taxon>
        <taxon>Pseudomonadota</taxon>
        <taxon>Alphaproteobacteria</taxon>
        <taxon>Rhodospirillales</taxon>
        <taxon>Rhodospirillaceae</taxon>
        <taxon>Roseospira</taxon>
    </lineage>
</organism>
<comment type="caution">
    <text evidence="7">The sequence shown here is derived from an EMBL/GenBank/DDBJ whole genome shotgun (WGS) entry which is preliminary data.</text>
</comment>
<evidence type="ECO:0000313" key="8">
    <source>
        <dbReference type="Proteomes" id="UP000434582"/>
    </source>
</evidence>
<dbReference type="Pfam" id="PF01323">
    <property type="entry name" value="DSBA"/>
    <property type="match status" value="1"/>
</dbReference>
<evidence type="ECO:0000256" key="5">
    <source>
        <dbReference type="SAM" id="SignalP"/>
    </source>
</evidence>
<sequence length="255" mass="27005">MRLRATLTRVLAILGMAAVAWTAAPSQPARAADGLTDAQADAVRALVRETLLENPEIIAMALEVLQDKQAQEEAARARAAIQENRDALTAADAADVLGNPSGDVTVVEFSDYQCGYCKRVFPDLMRAVESDGNVRVVIRELPILGPESVMAARAAVASRAQGKYPEFHRALMAMRGGVSEAAVMQVAAEVGLDVEQLRVDMADPTIDETFSQNVKLARALGITGTPAFVIGGELAPGAVPLERLKAMIEAARAEG</sequence>
<feature type="domain" description="Thioredoxin" evidence="6">
    <location>
        <begin position="18"/>
        <end position="253"/>
    </location>
</feature>
<dbReference type="AlphaFoldDB" id="A0A7X2D3Z3"/>
<reference evidence="7 8" key="1">
    <citation type="submission" date="2019-10" db="EMBL/GenBank/DDBJ databases">
        <title>Draft whole-genome sequence of the purple nonsulfur photosynthetic bacterium Roseospira navarrensis DSM 15114.</title>
        <authorList>
            <person name="Kyndt J.A."/>
            <person name="Meyer T.E."/>
        </authorList>
    </citation>
    <scope>NUCLEOTIDE SEQUENCE [LARGE SCALE GENOMIC DNA]</scope>
    <source>
        <strain evidence="7 8">DSM 15114</strain>
    </source>
</reference>
<accession>A0A7X2D3Z3</accession>
<evidence type="ECO:0000256" key="2">
    <source>
        <dbReference type="ARBA" id="ARBA00023002"/>
    </source>
</evidence>
<keyword evidence="1 5" id="KW-0732">Signal</keyword>
<evidence type="ECO:0000256" key="1">
    <source>
        <dbReference type="ARBA" id="ARBA00022729"/>
    </source>
</evidence>
<dbReference type="InterPro" id="IPR013766">
    <property type="entry name" value="Thioredoxin_domain"/>
</dbReference>
<dbReference type="PANTHER" id="PTHR13887:SF14">
    <property type="entry name" value="DISULFIDE BOND FORMATION PROTEIN D"/>
    <property type="match status" value="1"/>
</dbReference>
<dbReference type="PANTHER" id="PTHR13887">
    <property type="entry name" value="GLUTATHIONE S-TRANSFERASE KAPPA"/>
    <property type="match status" value="1"/>
</dbReference>
<evidence type="ECO:0000256" key="4">
    <source>
        <dbReference type="ARBA" id="ARBA00023284"/>
    </source>
</evidence>
<evidence type="ECO:0000259" key="6">
    <source>
        <dbReference type="PROSITE" id="PS51352"/>
    </source>
</evidence>
<dbReference type="RefSeq" id="WP_153342289.1">
    <property type="nucleotide sequence ID" value="NZ_WIVE01000013.1"/>
</dbReference>
<gene>
    <name evidence="7" type="ORF">GHC57_06230</name>
</gene>
<evidence type="ECO:0000256" key="3">
    <source>
        <dbReference type="ARBA" id="ARBA00023157"/>
    </source>
</evidence>
<dbReference type="PROSITE" id="PS51352">
    <property type="entry name" value="THIOREDOXIN_2"/>
    <property type="match status" value="1"/>
</dbReference>
<feature type="chain" id="PRO_5031213142" evidence="5">
    <location>
        <begin position="32"/>
        <end position="255"/>
    </location>
</feature>
<dbReference type="Gene3D" id="3.40.30.10">
    <property type="entry name" value="Glutaredoxin"/>
    <property type="match status" value="1"/>
</dbReference>
<dbReference type="InterPro" id="IPR001853">
    <property type="entry name" value="DSBA-like_thioredoxin_dom"/>
</dbReference>
<name>A0A7X2D3Z3_9PROT</name>